<dbReference type="HAMAP" id="MF_00083">
    <property type="entry name" value="Pept_tRNA_hydro_bact"/>
    <property type="match status" value="1"/>
</dbReference>
<dbReference type="PROSITE" id="PS01196">
    <property type="entry name" value="PEPT_TRNA_HYDROL_2"/>
    <property type="match status" value="1"/>
</dbReference>
<feature type="compositionally biased region" description="Basic and acidic residues" evidence="8">
    <location>
        <begin position="191"/>
        <end position="207"/>
    </location>
</feature>
<evidence type="ECO:0000256" key="4">
    <source>
        <dbReference type="ARBA" id="ARBA00022884"/>
    </source>
</evidence>
<dbReference type="OrthoDB" id="9800507at2"/>
<comment type="subunit">
    <text evidence="7">Monomer.</text>
</comment>
<evidence type="ECO:0000256" key="5">
    <source>
        <dbReference type="ARBA" id="ARBA00038063"/>
    </source>
</evidence>
<gene>
    <name evidence="7" type="primary">pth</name>
    <name evidence="9" type="ORF">FNB15_12885</name>
</gene>
<proteinExistence type="inferred from homology"/>
<dbReference type="GO" id="GO:0005737">
    <property type="term" value="C:cytoplasm"/>
    <property type="evidence" value="ECO:0007669"/>
    <property type="project" value="UniProtKB-SubCell"/>
</dbReference>
<dbReference type="PANTHER" id="PTHR17224">
    <property type="entry name" value="PEPTIDYL-TRNA HYDROLASE"/>
    <property type="match status" value="1"/>
</dbReference>
<feature type="binding site" evidence="7">
    <location>
        <position position="66"/>
    </location>
    <ligand>
        <name>tRNA</name>
        <dbReference type="ChEBI" id="CHEBI:17843"/>
    </ligand>
</feature>
<comment type="similarity">
    <text evidence="5 7">Belongs to the PTH family.</text>
</comment>
<keyword evidence="10" id="KW-1185">Reference proteome</keyword>
<feature type="binding site" evidence="7">
    <location>
        <position position="64"/>
    </location>
    <ligand>
        <name>tRNA</name>
        <dbReference type="ChEBI" id="CHEBI:17843"/>
    </ligand>
</feature>
<dbReference type="Gene3D" id="3.40.50.1470">
    <property type="entry name" value="Peptidyl-tRNA hydrolase"/>
    <property type="match status" value="1"/>
</dbReference>
<protein>
    <recommendedName>
        <fullName evidence="6 7">Peptidyl-tRNA hydrolase</fullName>
        <shortName evidence="7">Pth</shortName>
        <ecNumber evidence="1 7">3.1.1.29</ecNumber>
    </recommendedName>
</protein>
<evidence type="ECO:0000256" key="1">
    <source>
        <dbReference type="ARBA" id="ARBA00013260"/>
    </source>
</evidence>
<keyword evidence="3 7" id="KW-0378">Hydrolase</keyword>
<feature type="site" description="Discriminates between blocked and unblocked aminoacyl-tRNA" evidence="7">
    <location>
        <position position="9"/>
    </location>
</feature>
<dbReference type="InterPro" id="IPR001328">
    <property type="entry name" value="Pept_tRNA_hydro"/>
</dbReference>
<dbReference type="KEGG" id="fer:FNB15_12885"/>
<dbReference type="EMBL" id="CP041636">
    <property type="protein sequence ID" value="QDO98111.1"/>
    <property type="molecule type" value="Genomic_DNA"/>
</dbReference>
<comment type="subcellular location">
    <subcellularLocation>
        <location evidence="7">Cytoplasm</location>
    </subcellularLocation>
</comment>
<dbReference type="Pfam" id="PF01195">
    <property type="entry name" value="Pept_tRNA_hydro"/>
    <property type="match status" value="1"/>
</dbReference>
<dbReference type="FunFam" id="3.40.50.1470:FF:000001">
    <property type="entry name" value="Peptidyl-tRNA hydrolase"/>
    <property type="match status" value="1"/>
</dbReference>
<feature type="region of interest" description="Disordered" evidence="8">
    <location>
        <begin position="186"/>
        <end position="207"/>
    </location>
</feature>
<comment type="function">
    <text evidence="7">Catalyzes the release of premature peptidyl moieties from peptidyl-tRNA molecules trapped in stalled 50S ribosomal subunits, and thus maintains levels of free tRNAs and 50S ribosomes.</text>
</comment>
<dbReference type="GO" id="GO:0000049">
    <property type="term" value="F:tRNA binding"/>
    <property type="evidence" value="ECO:0007669"/>
    <property type="project" value="UniProtKB-UniRule"/>
</dbReference>
<evidence type="ECO:0000256" key="2">
    <source>
        <dbReference type="ARBA" id="ARBA00022555"/>
    </source>
</evidence>
<dbReference type="Proteomes" id="UP000317496">
    <property type="component" value="Chromosome"/>
</dbReference>
<evidence type="ECO:0000256" key="3">
    <source>
        <dbReference type="ARBA" id="ARBA00022801"/>
    </source>
</evidence>
<feature type="binding site" evidence="7">
    <location>
        <position position="14"/>
    </location>
    <ligand>
        <name>tRNA</name>
        <dbReference type="ChEBI" id="CHEBI:17843"/>
    </ligand>
</feature>
<feature type="site" description="Stabilizes the basic form of H active site to accept a proton" evidence="7">
    <location>
        <position position="91"/>
    </location>
</feature>
<evidence type="ECO:0000256" key="8">
    <source>
        <dbReference type="SAM" id="MobiDB-lite"/>
    </source>
</evidence>
<keyword evidence="2 7" id="KW-0820">tRNA-binding</keyword>
<dbReference type="NCBIfam" id="TIGR00447">
    <property type="entry name" value="pth"/>
    <property type="match status" value="1"/>
</dbReference>
<name>A0A516H2V3_9PROT</name>
<dbReference type="PANTHER" id="PTHR17224:SF1">
    <property type="entry name" value="PEPTIDYL-TRNA HYDROLASE"/>
    <property type="match status" value="1"/>
</dbReference>
<evidence type="ECO:0000313" key="10">
    <source>
        <dbReference type="Proteomes" id="UP000317496"/>
    </source>
</evidence>
<dbReference type="GO" id="GO:0006515">
    <property type="term" value="P:protein quality control for misfolded or incompletely synthesized proteins"/>
    <property type="evidence" value="ECO:0007669"/>
    <property type="project" value="UniProtKB-UniRule"/>
</dbReference>
<dbReference type="SUPFAM" id="SSF53178">
    <property type="entry name" value="Peptidyl-tRNA hydrolase-like"/>
    <property type="match status" value="1"/>
</dbReference>
<dbReference type="GO" id="GO:0072344">
    <property type="term" value="P:rescue of stalled ribosome"/>
    <property type="evidence" value="ECO:0007669"/>
    <property type="project" value="UniProtKB-UniRule"/>
</dbReference>
<evidence type="ECO:0000256" key="7">
    <source>
        <dbReference type="HAMAP-Rule" id="MF_00083"/>
    </source>
</evidence>
<keyword evidence="4 7" id="KW-0694">RNA-binding</keyword>
<evidence type="ECO:0000256" key="6">
    <source>
        <dbReference type="ARBA" id="ARBA00050038"/>
    </source>
</evidence>
<dbReference type="RefSeq" id="WP_144069092.1">
    <property type="nucleotide sequence ID" value="NZ_CP041636.1"/>
</dbReference>
<dbReference type="AlphaFoldDB" id="A0A516H2V3"/>
<sequence length="207" mass="22613">MLLLVGLGNPGSEHRRQRHNVGFMAIDAIAECHNFQPFKKRFQGEISEGVLNGTKTLLLKPQTYMNLSGKSVGEAAHFYKLPPAQVVVAHDELDLAAAKIRMKTGGGNAGHNGLRSIDGAIGPNYRRLRIGIGHPGKDLVLGYVLQNFQADERVWLDPLLEAMALEAGSLAKNDDTGFMTKVALRLQPPKPKVEKPEKTNKTDVKDA</sequence>
<organism evidence="9 10">
    <name type="scientific">Ferrovibrio terrae</name>
    <dbReference type="NCBI Taxonomy" id="2594003"/>
    <lineage>
        <taxon>Bacteria</taxon>
        <taxon>Pseudomonadati</taxon>
        <taxon>Pseudomonadota</taxon>
        <taxon>Alphaproteobacteria</taxon>
        <taxon>Rhodospirillales</taxon>
        <taxon>Rhodospirillaceae</taxon>
        <taxon>Ferrovibrio</taxon>
    </lineage>
</organism>
<comment type="catalytic activity">
    <reaction evidence="7">
        <text>an N-acyl-L-alpha-aminoacyl-tRNA + H2O = an N-acyl-L-amino acid + a tRNA + H(+)</text>
        <dbReference type="Rhea" id="RHEA:54448"/>
        <dbReference type="Rhea" id="RHEA-COMP:10123"/>
        <dbReference type="Rhea" id="RHEA-COMP:13883"/>
        <dbReference type="ChEBI" id="CHEBI:15377"/>
        <dbReference type="ChEBI" id="CHEBI:15378"/>
        <dbReference type="ChEBI" id="CHEBI:59874"/>
        <dbReference type="ChEBI" id="CHEBI:78442"/>
        <dbReference type="ChEBI" id="CHEBI:138191"/>
        <dbReference type="EC" id="3.1.1.29"/>
    </reaction>
</comment>
<dbReference type="CDD" id="cd00462">
    <property type="entry name" value="PTH"/>
    <property type="match status" value="1"/>
</dbReference>
<accession>A0A516H2V3</accession>
<dbReference type="InterPro" id="IPR018171">
    <property type="entry name" value="Pept_tRNA_hydro_CS"/>
</dbReference>
<keyword evidence="7" id="KW-0963">Cytoplasm</keyword>
<feature type="binding site" evidence="7">
    <location>
        <position position="112"/>
    </location>
    <ligand>
        <name>tRNA</name>
        <dbReference type="ChEBI" id="CHEBI:17843"/>
    </ligand>
</feature>
<evidence type="ECO:0000313" key="9">
    <source>
        <dbReference type="EMBL" id="QDO98111.1"/>
    </source>
</evidence>
<dbReference type="EC" id="3.1.1.29" evidence="1 7"/>
<dbReference type="InterPro" id="IPR036416">
    <property type="entry name" value="Pept_tRNA_hydro_sf"/>
</dbReference>
<comment type="function">
    <text evidence="7">Hydrolyzes ribosome-free peptidyl-tRNAs (with 1 or more amino acids incorporated), which drop off the ribosome during protein synthesis, or as a result of ribosome stalling.</text>
</comment>
<reference evidence="9 10" key="1">
    <citation type="submission" date="2019-07" db="EMBL/GenBank/DDBJ databases">
        <title>Genome sequencing for Ferrovibrio sp. K5.</title>
        <authorList>
            <person name="Park S.-J."/>
        </authorList>
    </citation>
    <scope>NUCLEOTIDE SEQUENCE [LARGE SCALE GENOMIC DNA]</scope>
    <source>
        <strain evidence="9 10">K5</strain>
    </source>
</reference>
<feature type="active site" description="Proton acceptor" evidence="7">
    <location>
        <position position="19"/>
    </location>
</feature>
<dbReference type="GO" id="GO:0004045">
    <property type="term" value="F:peptidyl-tRNA hydrolase activity"/>
    <property type="evidence" value="ECO:0007669"/>
    <property type="project" value="UniProtKB-UniRule"/>
</dbReference>